<evidence type="ECO:0000313" key="1">
    <source>
        <dbReference type="EMBL" id="AGM22217.1"/>
    </source>
</evidence>
<evidence type="ECO:0000313" key="2">
    <source>
        <dbReference type="Proteomes" id="UP000013962"/>
    </source>
</evidence>
<dbReference type="EMBL" id="CP003131">
    <property type="protein sequence ID" value="AGM22217.1"/>
    <property type="molecule type" value="Genomic_DNA"/>
</dbReference>
<sequence length="60" mass="7333">MIPIIIKEKIRAIFRSFFQAEKWSSLVDKYELLFSDIIGRNNKIILYTKKFKNRKKSYFN</sequence>
<organism evidence="1 2">
    <name type="scientific">Mesomycoplasma hyopneumoniae 168-L</name>
    <dbReference type="NCBI Taxonomy" id="1116211"/>
    <lineage>
        <taxon>Bacteria</taxon>
        <taxon>Bacillati</taxon>
        <taxon>Mycoplasmatota</taxon>
        <taxon>Mycoplasmoidales</taxon>
        <taxon>Metamycoplasmataceae</taxon>
        <taxon>Mesomycoplasma</taxon>
    </lineage>
</organism>
<accession>A0ABN4BEF7</accession>
<gene>
    <name evidence="1" type="ORF">MHP168L_440</name>
</gene>
<protein>
    <submittedName>
        <fullName evidence="1">Uncharacterized protein</fullName>
    </submittedName>
</protein>
<name>A0ABN4BEF7_MESH1</name>
<reference evidence="1 2" key="1">
    <citation type="journal article" date="2013" name="BMC Genomics">
        <title>Comparative genomic analyses of Mycoplasma hyopneumoniae pathogenic 168 strain and its high-passaged attenuated strain.</title>
        <authorList>
            <person name="Liu W."/>
            <person name="Xiao S."/>
            <person name="Li M."/>
            <person name="Guo S."/>
            <person name="Li S."/>
            <person name="Luo R."/>
            <person name="Feng Z."/>
            <person name="Li B."/>
            <person name="Zhou Z."/>
            <person name="Shao G."/>
            <person name="Chen H."/>
            <person name="Fang L."/>
        </authorList>
    </citation>
    <scope>NUCLEOTIDE SEQUENCE [LARGE SCALE GENOMIC DNA]</scope>
    <source>
        <strain evidence="1 2">168-L</strain>
    </source>
</reference>
<proteinExistence type="predicted"/>
<dbReference type="Proteomes" id="UP000013962">
    <property type="component" value="Chromosome"/>
</dbReference>
<keyword evidence="2" id="KW-1185">Reference proteome</keyword>